<feature type="region of interest" description="Disordered" evidence="2">
    <location>
        <begin position="217"/>
        <end position="254"/>
    </location>
</feature>
<organism evidence="4 5">
    <name type="scientific">Vitis vinifera</name>
    <name type="common">Grape</name>
    <dbReference type="NCBI Taxonomy" id="29760"/>
    <lineage>
        <taxon>Eukaryota</taxon>
        <taxon>Viridiplantae</taxon>
        <taxon>Streptophyta</taxon>
        <taxon>Embryophyta</taxon>
        <taxon>Tracheophyta</taxon>
        <taxon>Spermatophyta</taxon>
        <taxon>Magnoliopsida</taxon>
        <taxon>eudicotyledons</taxon>
        <taxon>Gunneridae</taxon>
        <taxon>Pentapetalae</taxon>
        <taxon>rosids</taxon>
        <taxon>Vitales</taxon>
        <taxon>Vitaceae</taxon>
        <taxon>Viteae</taxon>
        <taxon>Vitis</taxon>
    </lineage>
</organism>
<keyword evidence="1" id="KW-0479">Metal-binding</keyword>
<evidence type="ECO:0000256" key="2">
    <source>
        <dbReference type="SAM" id="MobiDB-lite"/>
    </source>
</evidence>
<evidence type="ECO:0000313" key="5">
    <source>
        <dbReference type="Proteomes" id="UP000288805"/>
    </source>
</evidence>
<dbReference type="InterPro" id="IPR001841">
    <property type="entry name" value="Znf_RING"/>
</dbReference>
<dbReference type="SUPFAM" id="SSF57850">
    <property type="entry name" value="RING/U-box"/>
    <property type="match status" value="1"/>
</dbReference>
<dbReference type="AlphaFoldDB" id="A0A438K3H8"/>
<feature type="domain" description="RING-type" evidence="3">
    <location>
        <begin position="324"/>
        <end position="365"/>
    </location>
</feature>
<dbReference type="FunFam" id="3.30.40.10:FF:000417">
    <property type="entry name" value="E3 ubiquitin ligase BIG BROTHER-related"/>
    <property type="match status" value="1"/>
</dbReference>
<dbReference type="PANTHER" id="PTHR35278:SF1">
    <property type="entry name" value="F8K7.16"/>
    <property type="match status" value="1"/>
</dbReference>
<dbReference type="Pfam" id="PF13639">
    <property type="entry name" value="zf-RING_2"/>
    <property type="match status" value="1"/>
</dbReference>
<gene>
    <name evidence="4" type="primary">BBR_4</name>
    <name evidence="4" type="ORF">CK203_005434</name>
</gene>
<dbReference type="Proteomes" id="UP000288805">
    <property type="component" value="Unassembled WGS sequence"/>
</dbReference>
<proteinExistence type="predicted"/>
<dbReference type="OrthoDB" id="8062037at2759"/>
<feature type="compositionally biased region" description="Acidic residues" evidence="2">
    <location>
        <begin position="219"/>
        <end position="241"/>
    </location>
</feature>
<evidence type="ECO:0000313" key="4">
    <source>
        <dbReference type="EMBL" id="RVX15766.1"/>
    </source>
</evidence>
<keyword evidence="1" id="KW-0862">Zinc</keyword>
<keyword evidence="1" id="KW-0863">Zinc-finger</keyword>
<dbReference type="Gene3D" id="3.30.40.10">
    <property type="entry name" value="Zinc/RING finger domain, C3HC4 (zinc finger)"/>
    <property type="match status" value="1"/>
</dbReference>
<evidence type="ECO:0000256" key="1">
    <source>
        <dbReference type="PROSITE-ProRule" id="PRU00175"/>
    </source>
</evidence>
<accession>A0A438K3H8</accession>
<dbReference type="EMBL" id="QGNW01000017">
    <property type="protein sequence ID" value="RVX15766.1"/>
    <property type="molecule type" value="Genomic_DNA"/>
</dbReference>
<dbReference type="PROSITE" id="PS50089">
    <property type="entry name" value="ZF_RING_2"/>
    <property type="match status" value="1"/>
</dbReference>
<name>A0A438K3H8_VITVI</name>
<dbReference type="GO" id="GO:0008270">
    <property type="term" value="F:zinc ion binding"/>
    <property type="evidence" value="ECO:0007669"/>
    <property type="project" value="UniProtKB-KW"/>
</dbReference>
<comment type="caution">
    <text evidence="4">The sequence shown here is derived from an EMBL/GenBank/DDBJ whole genome shotgun (WGS) entry which is preliminary data.</text>
</comment>
<protein>
    <submittedName>
        <fullName evidence="4">E3 ubiquitin ligase BIG BROTHER-related</fullName>
    </submittedName>
</protein>
<dbReference type="InterPro" id="IPR013083">
    <property type="entry name" value="Znf_RING/FYVE/PHD"/>
</dbReference>
<sequence>MGNVIGSFFSGFARVIGDLFGSPLDFLSGKSCSSVCGITWDFICYIENFCVANLLKIAMVSFLLYIGWDVLLTQRSGGLIGREVLLFFYLLCKLGICNCIGRSLCKMVWACFISCFSAWEYCCTFLCVKLPRLKRTNRGHIKDFQVSDSSCDGEGVLCSYSEFSSMDSDDEETKRASRSVAFTQLNQVASDFALAIALQEQERRAFTTLLPTIFQTNSDELESDSSDETDDDEDEDSDDDSHDFFPNSHETEEGLEFLEGEGSNSDQDMEEDDIDPDQLSYEELIALGEIVGEESRGLSMEEISASLRPYTCHSLRSKTAVDRCVICQVEYEEEEKLVALPCEHPYHADCITKWLQIKKTCPICSTEVSSLP</sequence>
<reference evidence="4 5" key="1">
    <citation type="journal article" date="2018" name="PLoS Genet.">
        <title>Population sequencing reveals clonal diversity and ancestral inbreeding in the grapevine cultivar Chardonnay.</title>
        <authorList>
            <person name="Roach M.J."/>
            <person name="Johnson D.L."/>
            <person name="Bohlmann J."/>
            <person name="van Vuuren H.J."/>
            <person name="Jones S.J."/>
            <person name="Pretorius I.S."/>
            <person name="Schmidt S.A."/>
            <person name="Borneman A.R."/>
        </authorList>
    </citation>
    <scope>NUCLEOTIDE SEQUENCE [LARGE SCALE GENOMIC DNA]</scope>
    <source>
        <strain evidence="5">cv. Chardonnay</strain>
        <tissue evidence="4">Leaf</tissue>
    </source>
</reference>
<keyword evidence="4" id="KW-0436">Ligase</keyword>
<evidence type="ECO:0000259" key="3">
    <source>
        <dbReference type="PROSITE" id="PS50089"/>
    </source>
</evidence>
<dbReference type="PANTHER" id="PTHR35278">
    <property type="entry name" value="TRANSMEMBRANE PROTEIN-RELATED"/>
    <property type="match status" value="1"/>
</dbReference>
<dbReference type="GO" id="GO:0016874">
    <property type="term" value="F:ligase activity"/>
    <property type="evidence" value="ECO:0007669"/>
    <property type="project" value="UniProtKB-KW"/>
</dbReference>
<dbReference type="SMART" id="SM00184">
    <property type="entry name" value="RING"/>
    <property type="match status" value="1"/>
</dbReference>